<proteinExistence type="predicted"/>
<organism evidence="1 2">
    <name type="scientific">Prorocentrum cordatum</name>
    <dbReference type="NCBI Taxonomy" id="2364126"/>
    <lineage>
        <taxon>Eukaryota</taxon>
        <taxon>Sar</taxon>
        <taxon>Alveolata</taxon>
        <taxon>Dinophyceae</taxon>
        <taxon>Prorocentrales</taxon>
        <taxon>Prorocentraceae</taxon>
        <taxon>Prorocentrum</taxon>
    </lineage>
</organism>
<name>A0ABN9Q564_9DINO</name>
<comment type="caution">
    <text evidence="1">The sequence shown here is derived from an EMBL/GenBank/DDBJ whole genome shotgun (WGS) entry which is preliminary data.</text>
</comment>
<dbReference type="Proteomes" id="UP001189429">
    <property type="component" value="Unassembled WGS sequence"/>
</dbReference>
<evidence type="ECO:0000313" key="2">
    <source>
        <dbReference type="Proteomes" id="UP001189429"/>
    </source>
</evidence>
<sequence>MSFPHLPAMEGWSLKRGAPAGAPAAKKIVAGTEELLAQILKLVAALTLKNSLEIRELQAATFVMVFCQTDNSYIAEARRTSKQYADACKAAAEGKGSKPSGEPHVHVWANLTAMAATDEHLTTEERNLITNHRAAAADPDALVHVVHVCKVRKAFRDTNKKLFLATAPEAKQLTNIMVKAICAAGGVQKYGQAPRSGGERKLQTLLDELRKIVPDDAGRDCEM</sequence>
<gene>
    <name evidence="1" type="ORF">PCOR1329_LOCUS8901</name>
</gene>
<protein>
    <submittedName>
        <fullName evidence="1">Uncharacterized protein</fullName>
    </submittedName>
</protein>
<evidence type="ECO:0000313" key="1">
    <source>
        <dbReference type="EMBL" id="CAK0800871.1"/>
    </source>
</evidence>
<accession>A0ABN9Q564</accession>
<keyword evidence="2" id="KW-1185">Reference proteome</keyword>
<reference evidence="1" key="1">
    <citation type="submission" date="2023-10" db="EMBL/GenBank/DDBJ databases">
        <authorList>
            <person name="Chen Y."/>
            <person name="Shah S."/>
            <person name="Dougan E. K."/>
            <person name="Thang M."/>
            <person name="Chan C."/>
        </authorList>
    </citation>
    <scope>NUCLEOTIDE SEQUENCE [LARGE SCALE GENOMIC DNA]</scope>
</reference>
<dbReference type="EMBL" id="CAUYUJ010002454">
    <property type="protein sequence ID" value="CAK0800871.1"/>
    <property type="molecule type" value="Genomic_DNA"/>
</dbReference>